<comment type="caution">
    <text evidence="2">The sequence shown here is derived from an EMBL/GenBank/DDBJ whole genome shotgun (WGS) entry which is preliminary data.</text>
</comment>
<reference evidence="2" key="2">
    <citation type="submission" date="2022-07" db="EMBL/GenBank/DDBJ databases">
        <authorList>
            <person name="Goncalves M.F.M."/>
            <person name="Hilario S."/>
            <person name="Van De Peer Y."/>
            <person name="Esteves A.C."/>
            <person name="Alves A."/>
        </authorList>
    </citation>
    <scope>NUCLEOTIDE SEQUENCE</scope>
    <source>
        <strain evidence="2">MUM 19.33</strain>
    </source>
</reference>
<dbReference type="GeneID" id="75827985"/>
<evidence type="ECO:0000313" key="2">
    <source>
        <dbReference type="EMBL" id="KAI6781504.1"/>
    </source>
</evidence>
<feature type="transmembrane region" description="Helical" evidence="1">
    <location>
        <begin position="16"/>
        <end position="35"/>
    </location>
</feature>
<gene>
    <name evidence="2" type="ORF">J7T54_001466</name>
</gene>
<evidence type="ECO:0000313" key="3">
    <source>
        <dbReference type="Proteomes" id="UP001055219"/>
    </source>
</evidence>
<dbReference type="AlphaFoldDB" id="A0A9Q0BER2"/>
<dbReference type="Proteomes" id="UP001055219">
    <property type="component" value="Unassembled WGS sequence"/>
</dbReference>
<organism evidence="2 3">
    <name type="scientific">Emericellopsis cladophorae</name>
    <dbReference type="NCBI Taxonomy" id="2686198"/>
    <lineage>
        <taxon>Eukaryota</taxon>
        <taxon>Fungi</taxon>
        <taxon>Dikarya</taxon>
        <taxon>Ascomycota</taxon>
        <taxon>Pezizomycotina</taxon>
        <taxon>Sordariomycetes</taxon>
        <taxon>Hypocreomycetidae</taxon>
        <taxon>Hypocreales</taxon>
        <taxon>Bionectriaceae</taxon>
        <taxon>Emericellopsis</taxon>
    </lineage>
</organism>
<name>A0A9Q0BER2_9HYPO</name>
<dbReference type="OrthoDB" id="264354at2759"/>
<evidence type="ECO:0000256" key="1">
    <source>
        <dbReference type="SAM" id="Phobius"/>
    </source>
</evidence>
<dbReference type="RefSeq" id="XP_051362360.1">
    <property type="nucleotide sequence ID" value="XM_051506347.1"/>
</dbReference>
<keyword evidence="1" id="KW-1133">Transmembrane helix</keyword>
<feature type="transmembrane region" description="Helical" evidence="1">
    <location>
        <begin position="82"/>
        <end position="105"/>
    </location>
</feature>
<dbReference type="EMBL" id="JAGIXG020000021">
    <property type="protein sequence ID" value="KAI6781504.1"/>
    <property type="molecule type" value="Genomic_DNA"/>
</dbReference>
<keyword evidence="1" id="KW-0812">Transmembrane</keyword>
<accession>A0A9Q0BER2</accession>
<protein>
    <submittedName>
        <fullName evidence="2">E3 ubiquitin-protein ligase MARCH4-like protein</fullName>
    </submittedName>
</protein>
<reference evidence="2" key="1">
    <citation type="journal article" date="2021" name="J Fungi (Basel)">
        <title>Genomic and Metabolomic Analyses of the Marine Fungus Emericellopsis cladophorae: Insights into Saltwater Adaptability Mechanisms and Its Biosynthetic Potential.</title>
        <authorList>
            <person name="Goncalves M.F.M."/>
            <person name="Hilario S."/>
            <person name="Van de Peer Y."/>
            <person name="Esteves A.C."/>
            <person name="Alves A."/>
        </authorList>
    </citation>
    <scope>NUCLEOTIDE SEQUENCE</scope>
    <source>
        <strain evidence="2">MUM 19.33</strain>
    </source>
</reference>
<sequence>MSRLSWATTLSNKSTRIALTIAVLITGLFVLGYIADPLFDLWFDPLGTLTDGVASVLTDIEGLNQPFAEAPQTWTEHFAKGFFSLGLVGLVKSMFAMSPWQWFYYRGGGLMGGRRQGTGRARAENLSWLFILIGAVTFLMATWRFVGALSERLLKNVSDRVMDVNDDDADDDEADEHEKDE</sequence>
<feature type="transmembrane region" description="Helical" evidence="1">
    <location>
        <begin position="126"/>
        <end position="146"/>
    </location>
</feature>
<keyword evidence="3" id="KW-1185">Reference proteome</keyword>
<proteinExistence type="predicted"/>
<keyword evidence="1" id="KW-0472">Membrane</keyword>